<evidence type="ECO:0000313" key="2">
    <source>
        <dbReference type="EMBL" id="ALG72802.1"/>
    </source>
</evidence>
<name>A0AAC8ZUT7_9PROT</name>
<dbReference type="InterPro" id="IPR045445">
    <property type="entry name" value="DUF6502"/>
</dbReference>
<protein>
    <submittedName>
        <fullName evidence="2">Uncharacterized protein</fullName>
    </submittedName>
</protein>
<keyword evidence="3" id="KW-1185">Reference proteome</keyword>
<reference evidence="2 3" key="2">
    <citation type="journal article" date="2016" name="Genome Announc.">
        <title>Complete Genome Sequence of a Strain of Azospirillum thiophilum Isolated from a Sulfide Spring.</title>
        <authorList>
            <person name="Fomenkov A."/>
            <person name="Vincze T."/>
            <person name="Grabovich M."/>
            <person name="Anton B.P."/>
            <person name="Dubinina G."/>
            <person name="Orlova M."/>
            <person name="Belousova E."/>
            <person name="Roberts R.J."/>
        </authorList>
    </citation>
    <scope>NUCLEOTIDE SEQUENCE [LARGE SCALE GENOMIC DNA]</scope>
    <source>
        <strain evidence="2 3">BV-S</strain>
    </source>
</reference>
<dbReference type="AlphaFoldDB" id="A0AAC8ZUT7"/>
<dbReference type="Proteomes" id="UP000069935">
    <property type="component" value="Chromosome 2"/>
</dbReference>
<proteinExistence type="predicted"/>
<evidence type="ECO:0000313" key="3">
    <source>
        <dbReference type="Proteomes" id="UP000069935"/>
    </source>
</evidence>
<dbReference type="KEGG" id="ati:AL072_17625"/>
<feature type="region of interest" description="Disordered" evidence="1">
    <location>
        <begin position="280"/>
        <end position="309"/>
    </location>
</feature>
<reference evidence="3" key="1">
    <citation type="submission" date="2015-08" db="EMBL/GenBank/DDBJ databases">
        <title>Complete Genome Sequence of Azospirillum thiophilum BV-S.</title>
        <authorList>
            <person name="Fomenkov A."/>
            <person name="Vincze T."/>
            <person name="Grabovich M."/>
            <person name="Dubinina G."/>
            <person name="Orlova M."/>
            <person name="Belousova E."/>
            <person name="Roberts R.J."/>
        </authorList>
    </citation>
    <scope>NUCLEOTIDE SEQUENCE [LARGE SCALE GENOMIC DNA]</scope>
    <source>
        <strain evidence="3">BV-S</strain>
    </source>
</reference>
<dbReference type="Pfam" id="PF20112">
    <property type="entry name" value="DUF6502"/>
    <property type="match status" value="1"/>
</dbReference>
<dbReference type="RefSeq" id="WP_045582976.1">
    <property type="nucleotide sequence ID" value="NZ_CP012402.1"/>
</dbReference>
<gene>
    <name evidence="2" type="ORF">AL072_17625</name>
</gene>
<accession>A0AAC8ZUT7</accession>
<organism evidence="2 3">
    <name type="scientific">Azospirillum thiophilum</name>
    <dbReference type="NCBI Taxonomy" id="528244"/>
    <lineage>
        <taxon>Bacteria</taxon>
        <taxon>Pseudomonadati</taxon>
        <taxon>Pseudomonadota</taxon>
        <taxon>Alphaproteobacteria</taxon>
        <taxon>Rhodospirillales</taxon>
        <taxon>Azospirillaceae</taxon>
        <taxon>Azospirillum</taxon>
    </lineage>
</organism>
<dbReference type="EMBL" id="CP012402">
    <property type="protein sequence ID" value="ALG72802.1"/>
    <property type="molecule type" value="Genomic_DNA"/>
</dbReference>
<sequence length="309" mass="32457">MVGPPGQPAAPPPPVLTAVRRVLVPLVRTLIGFGISWPMLANLLKSVYVEVAERAFALPGKQMTDSRITLLTGVHRKDVSQFRNAPAKADGAVAEEAAAAAPSLGSQVLSRWLAHSDYRDADGRPRALPRSTRTGGEASFETLVTGISKDIRPRALLDELLHAGLVAERADGLLDLVEAAHVPRGDLDKLAYYYGRNLADHLAASGHNLAGGLPPFLERALAYDGLSPESIAVLRGEADRMGMAMLVELNRMAADLADGDAGRDDARHRFIAGLYLYDEGEAPSVPTGPAGPGADPDRDPATGGGAAAS</sequence>
<evidence type="ECO:0000256" key="1">
    <source>
        <dbReference type="SAM" id="MobiDB-lite"/>
    </source>
</evidence>